<organism evidence="1 2">
    <name type="scientific">Candidatus Enterocola intestinipullorum</name>
    <dbReference type="NCBI Taxonomy" id="2840783"/>
    <lineage>
        <taxon>Bacteria</taxon>
        <taxon>Pseudomonadati</taxon>
        <taxon>Bacteroidota</taxon>
        <taxon>Bacteroidia</taxon>
        <taxon>Bacteroidales</taxon>
        <taxon>Candidatus Enterocola</taxon>
    </lineage>
</organism>
<dbReference type="SUPFAM" id="SSF54534">
    <property type="entry name" value="FKBP-like"/>
    <property type="match status" value="1"/>
</dbReference>
<feature type="non-terminal residue" evidence="1">
    <location>
        <position position="126"/>
    </location>
</feature>
<dbReference type="AlphaFoldDB" id="A0A9D9HF62"/>
<dbReference type="EMBL" id="JADIMR010000108">
    <property type="protein sequence ID" value="MBO8447542.1"/>
    <property type="molecule type" value="Genomic_DNA"/>
</dbReference>
<dbReference type="Gene3D" id="3.10.50.40">
    <property type="match status" value="1"/>
</dbReference>
<accession>A0A9D9HF62</accession>
<name>A0A9D9HF62_9BACT</name>
<dbReference type="InterPro" id="IPR046357">
    <property type="entry name" value="PPIase_dom_sf"/>
</dbReference>
<reference evidence="1" key="2">
    <citation type="journal article" date="2021" name="PeerJ">
        <title>Extensive microbial diversity within the chicken gut microbiome revealed by metagenomics and culture.</title>
        <authorList>
            <person name="Gilroy R."/>
            <person name="Ravi A."/>
            <person name="Getino M."/>
            <person name="Pursley I."/>
            <person name="Horton D.L."/>
            <person name="Alikhan N.F."/>
            <person name="Baker D."/>
            <person name="Gharbi K."/>
            <person name="Hall N."/>
            <person name="Watson M."/>
            <person name="Adriaenssens E.M."/>
            <person name="Foster-Nyarko E."/>
            <person name="Jarju S."/>
            <person name="Secka A."/>
            <person name="Antonio M."/>
            <person name="Oren A."/>
            <person name="Chaudhuri R.R."/>
            <person name="La Ragione R."/>
            <person name="Hildebrand F."/>
            <person name="Pallen M.J."/>
        </authorList>
    </citation>
    <scope>NUCLEOTIDE SEQUENCE</scope>
    <source>
        <strain evidence="1">D3-1215</strain>
    </source>
</reference>
<comment type="caution">
    <text evidence="1">The sequence shown here is derived from an EMBL/GenBank/DDBJ whole genome shotgun (WGS) entry which is preliminary data.</text>
</comment>
<evidence type="ECO:0000313" key="1">
    <source>
        <dbReference type="EMBL" id="MBO8447542.1"/>
    </source>
</evidence>
<reference evidence="1" key="1">
    <citation type="submission" date="2020-10" db="EMBL/GenBank/DDBJ databases">
        <authorList>
            <person name="Gilroy R."/>
        </authorList>
    </citation>
    <scope>NUCLEOTIDE SEQUENCE</scope>
    <source>
        <strain evidence="1">D3-1215</strain>
    </source>
</reference>
<evidence type="ECO:0000313" key="2">
    <source>
        <dbReference type="Proteomes" id="UP000823637"/>
    </source>
</evidence>
<dbReference type="Proteomes" id="UP000823637">
    <property type="component" value="Unassembled WGS sequence"/>
</dbReference>
<proteinExistence type="predicted"/>
<sequence>MLVVVAAAVYYAVKVNTPDAAQIPSNLVETNKEQQQLLDFNHQMIAGETAEIEAYIKEQPFAIVKSDNGFWYYIIDEGNGKSIKKGSRVCLDYSIEFLNGDLCYTSDDKGELCFTAGQRQVPKGLD</sequence>
<protein>
    <submittedName>
        <fullName evidence="1">Uncharacterized protein</fullName>
    </submittedName>
</protein>
<gene>
    <name evidence="1" type="ORF">IAC32_07355</name>
</gene>
<dbReference type="GO" id="GO:0003755">
    <property type="term" value="F:peptidyl-prolyl cis-trans isomerase activity"/>
    <property type="evidence" value="ECO:0007669"/>
    <property type="project" value="InterPro"/>
</dbReference>